<sequence>MIARMPRLALLAAALLLAMPVLPRAETTVAICRMGGCDCALSPLSQDEIALIIGLPEDLAGATLVYEPDLGALSWVDAPRADIQASFGGSGDCPVDPVPSPPTLTPRDGTWRWQTLAETTAGCPAALGGMLAASRVAFTAVSIAWDGAFHPDRLAALLPQPDIPGLPPYLWREVGSGRWLSDNVQSAECSDGACAEIALQLSMTLVSPDRIKGLLSLRSAVDAPQAAIRAGFGLAECRVRVRYDIIRTGP</sequence>
<evidence type="ECO:0000313" key="2">
    <source>
        <dbReference type="EMBL" id="ARU02313.1"/>
    </source>
</evidence>
<feature type="chain" id="PRO_5012033256" evidence="1">
    <location>
        <begin position="26"/>
        <end position="250"/>
    </location>
</feature>
<gene>
    <name evidence="2" type="ORF">LOKVESSMR4R_03026</name>
</gene>
<organism evidence="2 3">
    <name type="scientific">Yoonia vestfoldensis</name>
    <dbReference type="NCBI Taxonomy" id="245188"/>
    <lineage>
        <taxon>Bacteria</taxon>
        <taxon>Pseudomonadati</taxon>
        <taxon>Pseudomonadota</taxon>
        <taxon>Alphaproteobacteria</taxon>
        <taxon>Rhodobacterales</taxon>
        <taxon>Paracoccaceae</taxon>
        <taxon>Yoonia</taxon>
    </lineage>
</organism>
<proteinExistence type="predicted"/>
<keyword evidence="1" id="KW-0732">Signal</keyword>
<dbReference type="Proteomes" id="UP000195273">
    <property type="component" value="Chromosome"/>
</dbReference>
<evidence type="ECO:0000313" key="3">
    <source>
        <dbReference type="Proteomes" id="UP000195273"/>
    </source>
</evidence>
<dbReference type="AlphaFoldDB" id="A0A1Y0EFA5"/>
<reference evidence="2 3" key="1">
    <citation type="submission" date="2017-05" db="EMBL/GenBank/DDBJ databases">
        <title>Genome Sequence of Loktanella vestfoldensis Strain SMR4r Isolated from a Culture of the Diatom Skeletonema marinoi.</title>
        <authorList>
            <person name="Topel M."/>
            <person name="Pinder M.I.M."/>
            <person name="Johansson O.N."/>
            <person name="Kourtchenko O."/>
            <person name="Godhe A."/>
            <person name="Clarke A.K."/>
        </authorList>
    </citation>
    <scope>NUCLEOTIDE SEQUENCE [LARGE SCALE GENOMIC DNA]</scope>
    <source>
        <strain evidence="2 3">SMR4r</strain>
    </source>
</reference>
<evidence type="ECO:0000256" key="1">
    <source>
        <dbReference type="SAM" id="SignalP"/>
    </source>
</evidence>
<keyword evidence="3" id="KW-1185">Reference proteome</keyword>
<feature type="signal peptide" evidence="1">
    <location>
        <begin position="1"/>
        <end position="25"/>
    </location>
</feature>
<name>A0A1Y0EFA5_9RHOB</name>
<protein>
    <submittedName>
        <fullName evidence="2">Uncharacterized protein</fullName>
    </submittedName>
</protein>
<dbReference type="KEGG" id="lvs:LOKVESSMR4R_03026"/>
<accession>A0A1Y0EFA5</accession>
<dbReference type="EMBL" id="CP021431">
    <property type="protein sequence ID" value="ARU02313.1"/>
    <property type="molecule type" value="Genomic_DNA"/>
</dbReference>